<sequence length="188" mass="20151">MLVVTIIIAAVVSSFASGIGGTNEKAPVASLGFDVRAGEKGTVVHMENLGGEALYTGDLQIVTTYTLPEAYGTAKLGNASKTIKHTTDGSLPSDGTAAWDKNADPFTPQVSNENQNVVLGPGDTQARKFGKVILRPGERLKLSRNPFLGFDATERNKFGFQEGSVVHITVIHKPSGKFIYDKDVMVRW</sequence>
<dbReference type="EMBL" id="CP137641">
    <property type="protein sequence ID" value="WOX54895.1"/>
    <property type="molecule type" value="Genomic_DNA"/>
</dbReference>
<reference evidence="2 3" key="1">
    <citation type="submission" date="2023-10" db="EMBL/GenBank/DDBJ databases">
        <title>The complete genome sequence of Methanoculleus palmolei DSM 4273.</title>
        <authorList>
            <person name="Lai S.-J."/>
            <person name="You Y.-T."/>
            <person name="Chen S.-C."/>
        </authorList>
    </citation>
    <scope>NUCLEOTIDE SEQUENCE [LARGE SCALE GENOMIC DNA]</scope>
    <source>
        <strain evidence="2 3">DSM 4273</strain>
    </source>
</reference>
<protein>
    <submittedName>
        <fullName evidence="2">Type IV pilin N-terminal domain-containing protein</fullName>
    </submittedName>
</protein>
<gene>
    <name evidence="2" type="ORF">R6Y95_05330</name>
</gene>
<evidence type="ECO:0000313" key="2">
    <source>
        <dbReference type="EMBL" id="WOX54895.1"/>
    </source>
</evidence>
<dbReference type="AlphaFoldDB" id="A0ABD8A5Q9"/>
<name>A0ABD8A5Q9_9EURY</name>
<dbReference type="Proteomes" id="UP001626603">
    <property type="component" value="Chromosome"/>
</dbReference>
<proteinExistence type="predicted"/>
<dbReference type="InterPro" id="IPR012859">
    <property type="entry name" value="Pilin_N_archaeal"/>
</dbReference>
<evidence type="ECO:0000259" key="1">
    <source>
        <dbReference type="Pfam" id="PF07790"/>
    </source>
</evidence>
<evidence type="ECO:0000313" key="3">
    <source>
        <dbReference type="Proteomes" id="UP001626603"/>
    </source>
</evidence>
<keyword evidence="3" id="KW-1185">Reference proteome</keyword>
<accession>A0ABD8A5Q9</accession>
<feature type="domain" description="Archaeal Type IV pilin N-terminal" evidence="1">
    <location>
        <begin position="1"/>
        <end position="66"/>
    </location>
</feature>
<organism evidence="2 3">
    <name type="scientific">Methanoculleus palmolei</name>
    <dbReference type="NCBI Taxonomy" id="72612"/>
    <lineage>
        <taxon>Archaea</taxon>
        <taxon>Methanobacteriati</taxon>
        <taxon>Methanobacteriota</taxon>
        <taxon>Stenosarchaea group</taxon>
        <taxon>Methanomicrobia</taxon>
        <taxon>Methanomicrobiales</taxon>
        <taxon>Methanomicrobiaceae</taxon>
        <taxon>Methanoculleus</taxon>
    </lineage>
</organism>
<dbReference type="Pfam" id="PF07790">
    <property type="entry name" value="Pilin_N"/>
    <property type="match status" value="1"/>
</dbReference>